<keyword evidence="3 8" id="KW-0540">Nuclease</keyword>
<proteinExistence type="inferred from homology"/>
<keyword evidence="2 8" id="KW-0690">Ribosome biogenesis</keyword>
<dbReference type="InterPro" id="IPR023091">
    <property type="entry name" value="MetalPrtase_cat_dom_sf_prd"/>
</dbReference>
<evidence type="ECO:0000313" key="9">
    <source>
        <dbReference type="EMBL" id="BAP56094.1"/>
    </source>
</evidence>
<dbReference type="GO" id="GO:0004222">
    <property type="term" value="F:metalloendopeptidase activity"/>
    <property type="evidence" value="ECO:0007669"/>
    <property type="project" value="InterPro"/>
</dbReference>
<comment type="subcellular location">
    <subcellularLocation>
        <location evidence="8">Cytoplasm</location>
    </subcellularLocation>
</comment>
<reference evidence="9 10" key="1">
    <citation type="journal article" date="2014" name="ISME J.">
        <title>Ecophysiology of Thioploca ingrica as revealed by the complete genome sequence supplemented with proteomic evidence.</title>
        <authorList>
            <person name="Kojima H."/>
            <person name="Ogura Y."/>
            <person name="Yamamoto N."/>
            <person name="Togashi T."/>
            <person name="Mori H."/>
            <person name="Watanabe T."/>
            <person name="Nemoto F."/>
            <person name="Kurokawa K."/>
            <person name="Hayashi T."/>
            <person name="Fukui M."/>
        </authorList>
    </citation>
    <scope>NUCLEOTIDE SEQUENCE [LARGE SCALE GENOMIC DNA]</scope>
</reference>
<evidence type="ECO:0000313" key="10">
    <source>
        <dbReference type="Proteomes" id="UP000031623"/>
    </source>
</evidence>
<dbReference type="KEGG" id="tig:THII_1797"/>
<dbReference type="PANTHER" id="PTHR46986">
    <property type="entry name" value="ENDORIBONUCLEASE YBEY, CHLOROPLASTIC"/>
    <property type="match status" value="1"/>
</dbReference>
<dbReference type="GO" id="GO:0006364">
    <property type="term" value="P:rRNA processing"/>
    <property type="evidence" value="ECO:0007669"/>
    <property type="project" value="UniProtKB-UniRule"/>
</dbReference>
<feature type="binding site" evidence="8">
    <location>
        <position position="131"/>
    </location>
    <ligand>
        <name>Zn(2+)</name>
        <dbReference type="ChEBI" id="CHEBI:29105"/>
        <note>catalytic</note>
    </ligand>
</feature>
<dbReference type="EC" id="3.1.-.-" evidence="8"/>
<evidence type="ECO:0000256" key="1">
    <source>
        <dbReference type="ARBA" id="ARBA00010875"/>
    </source>
</evidence>
<dbReference type="NCBIfam" id="TIGR00043">
    <property type="entry name" value="rRNA maturation RNase YbeY"/>
    <property type="match status" value="1"/>
</dbReference>
<keyword evidence="8" id="KW-0963">Cytoplasm</keyword>
<evidence type="ECO:0000256" key="5">
    <source>
        <dbReference type="ARBA" id="ARBA00022759"/>
    </source>
</evidence>
<evidence type="ECO:0000256" key="7">
    <source>
        <dbReference type="ARBA" id="ARBA00022833"/>
    </source>
</evidence>
<evidence type="ECO:0000256" key="8">
    <source>
        <dbReference type="HAMAP-Rule" id="MF_00009"/>
    </source>
</evidence>
<sequence>MTPGIMVEVQYVSDEPDLPDKRRLAKWVSTALQCQSDSGSPLNERIKFNPSLELTIRIVDAAESQQLNETWRKKTGPTNVLSFPFENPPGITLPILGDIVICAPLVIREAEQQQKSLDAHWAHLVIHGTLHLLGYDHLDEVQAQQMEQIEIQALHYLGYPNPYYFV</sequence>
<keyword evidence="4 8" id="KW-0479">Metal-binding</keyword>
<dbReference type="Proteomes" id="UP000031623">
    <property type="component" value="Chromosome"/>
</dbReference>
<organism evidence="9 10">
    <name type="scientific">Thioploca ingrica</name>
    <dbReference type="NCBI Taxonomy" id="40754"/>
    <lineage>
        <taxon>Bacteria</taxon>
        <taxon>Pseudomonadati</taxon>
        <taxon>Pseudomonadota</taxon>
        <taxon>Gammaproteobacteria</taxon>
        <taxon>Thiotrichales</taxon>
        <taxon>Thiotrichaceae</taxon>
        <taxon>Thioploca</taxon>
    </lineage>
</organism>
<keyword evidence="9" id="KW-0346">Stress response</keyword>
<dbReference type="InterPro" id="IPR020549">
    <property type="entry name" value="YbeY_CS"/>
</dbReference>
<accession>A0A090AG40</accession>
<feature type="binding site" evidence="8">
    <location>
        <position position="127"/>
    </location>
    <ligand>
        <name>Zn(2+)</name>
        <dbReference type="ChEBI" id="CHEBI:29105"/>
        <note>catalytic</note>
    </ligand>
</feature>
<dbReference type="AlphaFoldDB" id="A0A090AG40"/>
<name>A0A090AG40_9GAMM</name>
<keyword evidence="6 8" id="KW-0378">Hydrolase</keyword>
<dbReference type="GO" id="GO:0005737">
    <property type="term" value="C:cytoplasm"/>
    <property type="evidence" value="ECO:0007669"/>
    <property type="project" value="UniProtKB-SubCell"/>
</dbReference>
<gene>
    <name evidence="8" type="primary">ybeY</name>
    <name evidence="9" type="ORF">THII_1797</name>
</gene>
<evidence type="ECO:0000256" key="2">
    <source>
        <dbReference type="ARBA" id="ARBA00022517"/>
    </source>
</evidence>
<keyword evidence="5 8" id="KW-0255">Endonuclease</keyword>
<keyword evidence="10" id="KW-1185">Reference proteome</keyword>
<dbReference type="PROSITE" id="PS01306">
    <property type="entry name" value="UPF0054"/>
    <property type="match status" value="1"/>
</dbReference>
<dbReference type="InterPro" id="IPR002036">
    <property type="entry name" value="YbeY"/>
</dbReference>
<dbReference type="EMBL" id="AP014633">
    <property type="protein sequence ID" value="BAP56094.1"/>
    <property type="molecule type" value="Genomic_DNA"/>
</dbReference>
<dbReference type="Gene3D" id="3.40.390.30">
    <property type="entry name" value="Metalloproteases ('zincins'), catalytic domain"/>
    <property type="match status" value="1"/>
</dbReference>
<dbReference type="PANTHER" id="PTHR46986:SF1">
    <property type="entry name" value="ENDORIBONUCLEASE YBEY, CHLOROPLASTIC"/>
    <property type="match status" value="1"/>
</dbReference>
<dbReference type="SUPFAM" id="SSF55486">
    <property type="entry name" value="Metalloproteases ('zincins'), catalytic domain"/>
    <property type="match status" value="1"/>
</dbReference>
<comment type="cofactor">
    <cofactor evidence="8">
        <name>Zn(2+)</name>
        <dbReference type="ChEBI" id="CHEBI:29105"/>
    </cofactor>
    <text evidence="8">Binds 1 zinc ion.</text>
</comment>
<keyword evidence="8" id="KW-0698">rRNA processing</keyword>
<evidence type="ECO:0000256" key="6">
    <source>
        <dbReference type="ARBA" id="ARBA00022801"/>
    </source>
</evidence>
<evidence type="ECO:0000256" key="3">
    <source>
        <dbReference type="ARBA" id="ARBA00022722"/>
    </source>
</evidence>
<feature type="binding site" evidence="8">
    <location>
        <position position="137"/>
    </location>
    <ligand>
        <name>Zn(2+)</name>
        <dbReference type="ChEBI" id="CHEBI:29105"/>
        <note>catalytic</note>
    </ligand>
</feature>
<dbReference type="OrthoDB" id="9807740at2"/>
<comment type="function">
    <text evidence="8">Single strand-specific metallo-endoribonuclease involved in late-stage 70S ribosome quality control and in maturation of the 3' terminus of the 16S rRNA.</text>
</comment>
<evidence type="ECO:0000256" key="4">
    <source>
        <dbReference type="ARBA" id="ARBA00022723"/>
    </source>
</evidence>
<dbReference type="Pfam" id="PF02130">
    <property type="entry name" value="YbeY"/>
    <property type="match status" value="1"/>
</dbReference>
<comment type="similarity">
    <text evidence="1 8">Belongs to the endoribonuclease YbeY family.</text>
</comment>
<dbReference type="GO" id="GO:0008270">
    <property type="term" value="F:zinc ion binding"/>
    <property type="evidence" value="ECO:0007669"/>
    <property type="project" value="UniProtKB-UniRule"/>
</dbReference>
<dbReference type="GO" id="GO:0004521">
    <property type="term" value="F:RNA endonuclease activity"/>
    <property type="evidence" value="ECO:0007669"/>
    <property type="project" value="UniProtKB-UniRule"/>
</dbReference>
<dbReference type="STRING" id="40754.THII_1797"/>
<protein>
    <recommendedName>
        <fullName evidence="8">Endoribonuclease YbeY</fullName>
        <ecNumber evidence="8">3.1.-.-</ecNumber>
    </recommendedName>
</protein>
<dbReference type="HAMAP" id="MF_00009">
    <property type="entry name" value="Endoribonucl_YbeY"/>
    <property type="match status" value="1"/>
</dbReference>
<dbReference type="HOGENOM" id="CLU_106710_0_1_6"/>
<keyword evidence="7 8" id="KW-0862">Zinc</keyword>